<organism evidence="2">
    <name type="scientific">Oceaniferula spumae</name>
    <dbReference type="NCBI Taxonomy" id="2979115"/>
    <lineage>
        <taxon>Bacteria</taxon>
        <taxon>Pseudomonadati</taxon>
        <taxon>Verrucomicrobiota</taxon>
        <taxon>Verrucomicrobiia</taxon>
        <taxon>Verrucomicrobiales</taxon>
        <taxon>Verrucomicrobiaceae</taxon>
        <taxon>Oceaniferula</taxon>
    </lineage>
</organism>
<reference evidence="2" key="1">
    <citation type="submission" date="2024-07" db="EMBL/GenBank/DDBJ databases">
        <title>Complete genome sequence of Verrucomicrobiaceae bacterium NT6N.</title>
        <authorList>
            <person name="Huang C."/>
            <person name="Takami H."/>
            <person name="Hamasaki K."/>
        </authorList>
    </citation>
    <scope>NUCLEOTIDE SEQUENCE</scope>
    <source>
        <strain evidence="2">NT6N</strain>
    </source>
</reference>
<gene>
    <name evidence="2" type="ORF">NT6N_29070</name>
</gene>
<proteinExistence type="predicted"/>
<keyword evidence="1" id="KW-0732">Signal</keyword>
<protein>
    <recommendedName>
        <fullName evidence="3">Outer membrane protein beta-barrel domain-containing protein</fullName>
    </recommendedName>
</protein>
<accession>A0AAT9FP32</accession>
<dbReference type="InterPro" id="IPR011250">
    <property type="entry name" value="OMP/PagP_B-barrel"/>
</dbReference>
<name>A0AAT9FP32_9BACT</name>
<dbReference type="EMBL" id="AP026866">
    <property type="protein sequence ID" value="BDS07867.1"/>
    <property type="molecule type" value="Genomic_DNA"/>
</dbReference>
<evidence type="ECO:0008006" key="3">
    <source>
        <dbReference type="Google" id="ProtNLM"/>
    </source>
</evidence>
<dbReference type="Gene3D" id="2.40.160.20">
    <property type="match status" value="1"/>
</dbReference>
<dbReference type="SUPFAM" id="SSF56925">
    <property type="entry name" value="OMPA-like"/>
    <property type="match status" value="1"/>
</dbReference>
<feature type="signal peptide" evidence="1">
    <location>
        <begin position="1"/>
        <end position="20"/>
    </location>
</feature>
<feature type="chain" id="PRO_5043389415" description="Outer membrane protein beta-barrel domain-containing protein" evidence="1">
    <location>
        <begin position="21"/>
        <end position="226"/>
    </location>
</feature>
<evidence type="ECO:0000313" key="2">
    <source>
        <dbReference type="EMBL" id="BDS07867.1"/>
    </source>
</evidence>
<sequence>MKTTILPLLTALAVTTAAQAGSDYSAKAMPQAAAPSCLWSWFAGGSGGYLSGDWDEDIYTLHLGAERKCPGSDASHAIYLEVGYTEKNDSENFGLSSALSEKIISFGGRIDYDVEIIPITLNYKYEQSLTGNLNWYIGAGAGIALYDAEISGRFVKLVNGGSQDDTVFYAHIFAGLTYNVSEAFEIYGGVRYVYMDDPDFFTGAPIEDDQSPDGDLHLEIGARFNF</sequence>
<dbReference type="AlphaFoldDB" id="A0AAT9FP32"/>
<evidence type="ECO:0000256" key="1">
    <source>
        <dbReference type="SAM" id="SignalP"/>
    </source>
</evidence>
<dbReference type="KEGG" id="osu:NT6N_29070"/>